<gene>
    <name evidence="3" type="ORF">N011_17845</name>
</gene>
<name>A0AAU8LDC5_PSESX</name>
<feature type="region of interest" description="Disordered" evidence="1">
    <location>
        <begin position="1"/>
        <end position="32"/>
    </location>
</feature>
<protein>
    <submittedName>
        <fullName evidence="3">Uncharacterized protein</fullName>
    </submittedName>
</protein>
<sequence>MHSGHHAGHHKMHMAMEGASKKIETSGSMQSQPGDCSFAGTLTLATIFFVALGWLIRTRIPRFVLPDLWLGNLSRHTLPGLNPQAP</sequence>
<feature type="compositionally biased region" description="Basic residues" evidence="1">
    <location>
        <begin position="1"/>
        <end position="13"/>
    </location>
</feature>
<proteinExistence type="predicted"/>
<dbReference type="AlphaFoldDB" id="A0AAU8LDC5"/>
<keyword evidence="2" id="KW-0812">Transmembrane</keyword>
<keyword evidence="2" id="KW-1133">Transmembrane helix</keyword>
<evidence type="ECO:0000313" key="3">
    <source>
        <dbReference type="EMBL" id="XCN66350.1"/>
    </source>
</evidence>
<keyword evidence="2" id="KW-0472">Membrane</keyword>
<organism evidence="3">
    <name type="scientific">Pseudomonas syringae CC1417</name>
    <dbReference type="NCBI Taxonomy" id="1357272"/>
    <lineage>
        <taxon>Bacteria</taxon>
        <taxon>Pseudomonadati</taxon>
        <taxon>Pseudomonadota</taxon>
        <taxon>Gammaproteobacteria</taxon>
        <taxon>Pseudomonadales</taxon>
        <taxon>Pseudomonadaceae</taxon>
        <taxon>Pseudomonas</taxon>
        <taxon>Pseudomonas syringae</taxon>
    </lineage>
</organism>
<evidence type="ECO:0000256" key="1">
    <source>
        <dbReference type="SAM" id="MobiDB-lite"/>
    </source>
</evidence>
<dbReference type="EMBL" id="CP159362">
    <property type="protein sequence ID" value="XCN66350.1"/>
    <property type="molecule type" value="Genomic_DNA"/>
</dbReference>
<feature type="transmembrane region" description="Helical" evidence="2">
    <location>
        <begin position="38"/>
        <end position="56"/>
    </location>
</feature>
<reference evidence="3" key="1">
    <citation type="journal article" date="2014" name="Genome Announc.">
        <title>Draft Genome Sequences of a Phylogenetically Diverse Suite of Pseudomonas syringae Strains from Multiple Source Populations.</title>
        <authorList>
            <person name="Baltrus D.A."/>
            <person name="Yourstone S."/>
            <person name="Lind A."/>
            <person name="Guilbaud C."/>
            <person name="Sands D.C."/>
            <person name="Jones C.D."/>
            <person name="Morris C.E."/>
            <person name="Dangl J.L."/>
        </authorList>
    </citation>
    <scope>NUCLEOTIDE SEQUENCE</scope>
    <source>
        <strain evidence="3">CC1417</strain>
    </source>
</reference>
<reference evidence="3" key="2">
    <citation type="submission" date="2024-07" db="EMBL/GenBank/DDBJ databases">
        <title>A complete genome sequence for Pseudomonas syringae CC1417.</title>
        <authorList>
            <person name="Baltrus D.A."/>
        </authorList>
    </citation>
    <scope>NUCLEOTIDE SEQUENCE</scope>
    <source>
        <strain evidence="3">CC1417</strain>
    </source>
</reference>
<dbReference type="RefSeq" id="WP_236112586.1">
    <property type="nucleotide sequence ID" value="NZ_CP159362.1"/>
</dbReference>
<evidence type="ECO:0000256" key="2">
    <source>
        <dbReference type="SAM" id="Phobius"/>
    </source>
</evidence>
<accession>A0AAU8LDC5</accession>